<sequence length="234" mass="26397">MDFFHGQETLTSIQWILRAVFAFFFLALSAKVMGQRSIAQLRLLDFVIALIIGNIMAHPLSDEGLGLKGSMITMTVLIILYTAGIFISLKWHAFRVFLDPSAFPLITNGKISYKNLKKARLTIEDLLSELRKQQIEDPEKVAAALFESDGKISCFLKADHQTVTNLDLNLAPAPFDLPATIIREGSINQKELQRFGKDEEWLVTELKTVHQTKVNEILLAIMDQQGSLRVFLYS</sequence>
<evidence type="ECO:0000313" key="2">
    <source>
        <dbReference type="Proteomes" id="UP001226091"/>
    </source>
</evidence>
<protein>
    <submittedName>
        <fullName evidence="1">DUF421 domain-containing protein</fullName>
    </submittedName>
</protein>
<accession>A0ACD4RDH1</accession>
<dbReference type="Proteomes" id="UP001226091">
    <property type="component" value="Chromosome"/>
</dbReference>
<name>A0ACD4RDH1_9BACI</name>
<reference evidence="2" key="1">
    <citation type="journal article" date="2025" name="Aquaculture">
        <title>Assessment of the bioflocculant production and safety properties of Metabacillus hrfriensis sp. nov. based on phenotypic and whole-genome sequencing analysis.</title>
        <authorList>
            <person name="Zhang R."/>
            <person name="Zhao Z."/>
            <person name="Luo L."/>
            <person name="Wang S."/>
            <person name="Guo K."/>
            <person name="Xu W."/>
        </authorList>
    </citation>
    <scope>NUCLEOTIDE SEQUENCE [LARGE SCALE GENOMIC DNA]</scope>
    <source>
        <strain evidence="2">CT-WN-B3</strain>
    </source>
</reference>
<dbReference type="EMBL" id="CP126116">
    <property type="protein sequence ID" value="WHZ58545.1"/>
    <property type="molecule type" value="Genomic_DNA"/>
</dbReference>
<organism evidence="1 2">
    <name type="scientific">Metabacillus hrfriensis</name>
    <dbReference type="NCBI Taxonomy" id="3048891"/>
    <lineage>
        <taxon>Bacteria</taxon>
        <taxon>Bacillati</taxon>
        <taxon>Bacillota</taxon>
        <taxon>Bacilli</taxon>
        <taxon>Bacillales</taxon>
        <taxon>Bacillaceae</taxon>
        <taxon>Metabacillus</taxon>
    </lineage>
</organism>
<proteinExistence type="predicted"/>
<evidence type="ECO:0000313" key="1">
    <source>
        <dbReference type="EMBL" id="WHZ58545.1"/>
    </source>
</evidence>
<keyword evidence="2" id="KW-1185">Reference proteome</keyword>
<gene>
    <name evidence="1" type="ORF">QLQ22_04150</name>
</gene>